<accession>A0A6P6RQG0</accession>
<dbReference type="OrthoDB" id="544685at2759"/>
<keyword evidence="1" id="KW-1133">Transmembrane helix</keyword>
<keyword evidence="2" id="KW-1185">Reference proteome</keyword>
<dbReference type="RefSeq" id="XP_026189757.1">
    <property type="nucleotide sequence ID" value="XM_026333972.1"/>
</dbReference>
<evidence type="ECO:0000313" key="2">
    <source>
        <dbReference type="Proteomes" id="UP000515125"/>
    </source>
</evidence>
<gene>
    <name evidence="3" type="primary">LOC34618909</name>
</gene>
<keyword evidence="1" id="KW-0812">Transmembrane</keyword>
<protein>
    <submittedName>
        <fullName evidence="3">Uncharacterized protein LOC34618909</fullName>
    </submittedName>
</protein>
<sequence length="243" mass="27372">MSKRELTLQGVFVLLLISAINTAAWFACMIARMLLLTLIVNVGLSEQQKVSSLLTTVDPELFYVVWSVGLYIFWQRNLTKGKMFSAKAVEPQNTIEQLYDSSLFGSSLFVQQSISNYQRTLSLMILLLTTRRLIQSAMVFYFELGFMASMSGQVVKYLTKYAALRKLNTKWGAYHLCKATASQGSDVASQEDDERLGAEVRGTEKLRSGRSMVSVVSRFSRFSKHPSLRIPSRALPSLVRDEP</sequence>
<feature type="transmembrane region" description="Helical" evidence="1">
    <location>
        <begin position="12"/>
        <end position="40"/>
    </location>
</feature>
<evidence type="ECO:0000256" key="1">
    <source>
        <dbReference type="SAM" id="Phobius"/>
    </source>
</evidence>
<proteinExistence type="predicted"/>
<organism evidence="2 3">
    <name type="scientific">Cyclospora cayetanensis</name>
    <dbReference type="NCBI Taxonomy" id="88456"/>
    <lineage>
        <taxon>Eukaryota</taxon>
        <taxon>Sar</taxon>
        <taxon>Alveolata</taxon>
        <taxon>Apicomplexa</taxon>
        <taxon>Conoidasida</taxon>
        <taxon>Coccidia</taxon>
        <taxon>Eucoccidiorida</taxon>
        <taxon>Eimeriorina</taxon>
        <taxon>Eimeriidae</taxon>
        <taxon>Cyclospora</taxon>
    </lineage>
</organism>
<dbReference type="GeneID" id="34618909"/>
<dbReference type="Proteomes" id="UP000515125">
    <property type="component" value="Unplaced"/>
</dbReference>
<dbReference type="PROSITE" id="PS51257">
    <property type="entry name" value="PROKAR_LIPOPROTEIN"/>
    <property type="match status" value="1"/>
</dbReference>
<feature type="transmembrane region" description="Helical" evidence="1">
    <location>
        <begin position="52"/>
        <end position="74"/>
    </location>
</feature>
<reference evidence="3" key="1">
    <citation type="submission" date="2025-08" db="UniProtKB">
        <authorList>
            <consortium name="RefSeq"/>
        </authorList>
    </citation>
    <scope>IDENTIFICATION</scope>
</reference>
<dbReference type="AlphaFoldDB" id="A0A6P6RQG0"/>
<name>A0A6P6RQG0_9EIME</name>
<keyword evidence="1" id="KW-0472">Membrane</keyword>
<evidence type="ECO:0000313" key="3">
    <source>
        <dbReference type="RefSeq" id="XP_026189757.1"/>
    </source>
</evidence>